<dbReference type="PANTHER" id="PTHR33362:SF7">
    <property type="entry name" value="SLL1103 PROTEIN"/>
    <property type="match status" value="1"/>
</dbReference>
<comment type="caution">
    <text evidence="9">The sequence shown here is derived from an EMBL/GenBank/DDBJ whole genome shotgun (WGS) entry which is preliminary data.</text>
</comment>
<feature type="transmembrane region" description="Helical" evidence="7">
    <location>
        <begin position="7"/>
        <end position="24"/>
    </location>
</feature>
<evidence type="ECO:0000256" key="2">
    <source>
        <dbReference type="ARBA" id="ARBA00022475"/>
    </source>
</evidence>
<dbReference type="PANTHER" id="PTHR33362">
    <property type="entry name" value="SIALIC ACID TRAP TRANSPORTER PERMEASE PROTEIN SIAT-RELATED"/>
    <property type="match status" value="1"/>
</dbReference>
<dbReference type="OrthoDB" id="9785600at2"/>
<evidence type="ECO:0000313" key="10">
    <source>
        <dbReference type="Proteomes" id="UP000266089"/>
    </source>
</evidence>
<dbReference type="InterPro" id="IPR010656">
    <property type="entry name" value="DctM"/>
</dbReference>
<name>A0A399E2A2_9DEIN</name>
<accession>A0A399E2A2</accession>
<keyword evidence="5 7" id="KW-1133">Transmembrane helix</keyword>
<dbReference type="Pfam" id="PF06808">
    <property type="entry name" value="DctM"/>
    <property type="match status" value="1"/>
</dbReference>
<evidence type="ECO:0000256" key="7">
    <source>
        <dbReference type="SAM" id="Phobius"/>
    </source>
</evidence>
<feature type="transmembrane region" description="Helical" evidence="7">
    <location>
        <begin position="325"/>
        <end position="349"/>
    </location>
</feature>
<evidence type="ECO:0000256" key="6">
    <source>
        <dbReference type="ARBA" id="ARBA00023136"/>
    </source>
</evidence>
<proteinExistence type="predicted"/>
<protein>
    <submittedName>
        <fullName evidence="9">C4-dicarboxylate TRAP transporter large permease protein DctM</fullName>
    </submittedName>
</protein>
<feature type="transmembrane region" description="Helical" evidence="7">
    <location>
        <begin position="292"/>
        <end position="313"/>
    </location>
</feature>
<dbReference type="PIRSF" id="PIRSF006066">
    <property type="entry name" value="HI0050"/>
    <property type="match status" value="1"/>
</dbReference>
<keyword evidence="4 7" id="KW-0812">Transmembrane</keyword>
<feature type="transmembrane region" description="Helical" evidence="7">
    <location>
        <begin position="108"/>
        <end position="138"/>
    </location>
</feature>
<gene>
    <name evidence="9" type="primary">dctM_1</name>
    <name evidence="9" type="ORF">Mcate_00649</name>
</gene>
<keyword evidence="3" id="KW-0997">Cell inner membrane</keyword>
<evidence type="ECO:0000256" key="1">
    <source>
        <dbReference type="ARBA" id="ARBA00004429"/>
    </source>
</evidence>
<feature type="transmembrane region" description="Helical" evidence="7">
    <location>
        <begin position="230"/>
        <end position="256"/>
    </location>
</feature>
<keyword evidence="2" id="KW-1003">Cell membrane</keyword>
<evidence type="ECO:0000256" key="3">
    <source>
        <dbReference type="ARBA" id="ARBA00022519"/>
    </source>
</evidence>
<dbReference type="RefSeq" id="WP_027886974.1">
    <property type="nucleotide sequence ID" value="NZ_JBHSXZ010000027.1"/>
</dbReference>
<feature type="domain" description="TRAP C4-dicarboxylate transport system permease DctM subunit" evidence="8">
    <location>
        <begin position="16"/>
        <end position="460"/>
    </location>
</feature>
<dbReference type="InterPro" id="IPR004681">
    <property type="entry name" value="TRAP_DctM"/>
</dbReference>
<dbReference type="NCBIfam" id="TIGR00786">
    <property type="entry name" value="dctM"/>
    <property type="match status" value="1"/>
</dbReference>
<keyword evidence="6 7" id="KW-0472">Membrane</keyword>
<evidence type="ECO:0000259" key="8">
    <source>
        <dbReference type="Pfam" id="PF06808"/>
    </source>
</evidence>
<feature type="transmembrane region" description="Helical" evidence="7">
    <location>
        <begin position="436"/>
        <end position="458"/>
    </location>
</feature>
<evidence type="ECO:0000256" key="4">
    <source>
        <dbReference type="ARBA" id="ARBA00022692"/>
    </source>
</evidence>
<reference evidence="9 10" key="1">
    <citation type="submission" date="2018-08" db="EMBL/GenBank/DDBJ databases">
        <title>Meiothermus cateniformans JCM 15151 genome sequencing project.</title>
        <authorList>
            <person name="Da Costa M.S."/>
            <person name="Albuquerque L."/>
            <person name="Raposo P."/>
            <person name="Froufe H.J.C."/>
            <person name="Barroso C.S."/>
            <person name="Egas C."/>
        </authorList>
    </citation>
    <scope>NUCLEOTIDE SEQUENCE [LARGE SCALE GENOMIC DNA]</scope>
    <source>
        <strain evidence="9 10">JCM 15151</strain>
    </source>
</reference>
<feature type="transmembrane region" description="Helical" evidence="7">
    <location>
        <begin position="397"/>
        <end position="424"/>
    </location>
</feature>
<feature type="transmembrane region" description="Helical" evidence="7">
    <location>
        <begin position="186"/>
        <end position="210"/>
    </location>
</feature>
<dbReference type="GO" id="GO:0005886">
    <property type="term" value="C:plasma membrane"/>
    <property type="evidence" value="ECO:0007669"/>
    <property type="project" value="UniProtKB-SubCell"/>
</dbReference>
<evidence type="ECO:0000313" key="9">
    <source>
        <dbReference type="EMBL" id="RIH78787.1"/>
    </source>
</evidence>
<feature type="transmembrane region" description="Helical" evidence="7">
    <location>
        <begin position="356"/>
        <end position="374"/>
    </location>
</feature>
<evidence type="ECO:0000256" key="5">
    <source>
        <dbReference type="ARBA" id="ARBA00022989"/>
    </source>
</evidence>
<feature type="transmembrane region" description="Helical" evidence="7">
    <location>
        <begin position="30"/>
        <end position="50"/>
    </location>
</feature>
<comment type="subcellular location">
    <subcellularLocation>
        <location evidence="1">Cell inner membrane</location>
        <topology evidence="1">Multi-pass membrane protein</topology>
    </subcellularLocation>
</comment>
<sequence length="474" mass="50015">MVLSGGGVELLGGAMFIAALVLIFTGYPVAFALGGVSLIFGAVGIAIGEFDLRFVGSLPQRIFGIMSNYTLLAIPYFIFLGLILEKSKLAEQLLDTVGQLFGPIRGGVAIAVVLVGTLLAATTGVVAATVVAMGLISLPVMLKYGYSRPLATGVIAASGTLGQIIPPSIVLVVLGDQLGISVGDLFLGALIPGLILSGGLILLVALVALFRPKLAPALPPEARPYQGWELIRRALVALVPPVLLILFVLGSIFFGIATPTEAGAVGSIAALLMAAGYRRLSWKVFRDAVVETARFTSMVIFILIGATAFSLIFRGLEGDKLVKDILVALPGGEIGFIVFVMVLVFVLGFFIDFFEICFIVVPLILPAATAIWTAQAEALQMAGNYDLSTEAFVQQKLLWFGIVLAMNLQTSFLTPPFGFALFYLRGVAPPEVKTTDIYKGVVPFILVQLLVLVLVIAFPSLSSWLPSMRGVPGG</sequence>
<dbReference type="EMBL" id="QWKX01000011">
    <property type="protein sequence ID" value="RIH78787.1"/>
    <property type="molecule type" value="Genomic_DNA"/>
</dbReference>
<dbReference type="AlphaFoldDB" id="A0A399E2A2"/>
<feature type="transmembrane region" description="Helical" evidence="7">
    <location>
        <begin position="150"/>
        <end position="174"/>
    </location>
</feature>
<feature type="transmembrane region" description="Helical" evidence="7">
    <location>
        <begin position="262"/>
        <end position="280"/>
    </location>
</feature>
<dbReference type="GO" id="GO:0022857">
    <property type="term" value="F:transmembrane transporter activity"/>
    <property type="evidence" value="ECO:0007669"/>
    <property type="project" value="TreeGrafter"/>
</dbReference>
<organism evidence="9 10">
    <name type="scientific">Meiothermus taiwanensis</name>
    <dbReference type="NCBI Taxonomy" id="172827"/>
    <lineage>
        <taxon>Bacteria</taxon>
        <taxon>Thermotogati</taxon>
        <taxon>Deinococcota</taxon>
        <taxon>Deinococci</taxon>
        <taxon>Thermales</taxon>
        <taxon>Thermaceae</taxon>
        <taxon>Meiothermus</taxon>
    </lineage>
</organism>
<dbReference type="Proteomes" id="UP000266089">
    <property type="component" value="Unassembled WGS sequence"/>
</dbReference>
<feature type="transmembrane region" description="Helical" evidence="7">
    <location>
        <begin position="62"/>
        <end position="84"/>
    </location>
</feature>